<dbReference type="Gene3D" id="2.20.100.10">
    <property type="entry name" value="Thrombospondin type-1 (TSP1) repeat"/>
    <property type="match status" value="1"/>
</dbReference>
<proteinExistence type="predicted"/>
<evidence type="ECO:0000313" key="1">
    <source>
        <dbReference type="Proteomes" id="UP000035680"/>
    </source>
</evidence>
<reference evidence="1" key="1">
    <citation type="submission" date="2014-07" db="EMBL/GenBank/DDBJ databases">
        <authorList>
            <person name="Martin A.A"/>
            <person name="De Silva N."/>
        </authorList>
    </citation>
    <scope>NUCLEOTIDE SEQUENCE</scope>
</reference>
<dbReference type="AlphaFoldDB" id="A0A0K0FCK1"/>
<dbReference type="SMART" id="SM00209">
    <property type="entry name" value="TSP1"/>
    <property type="match status" value="1"/>
</dbReference>
<keyword evidence="1" id="KW-1185">Reference proteome</keyword>
<name>A0A0K0FCK1_STRVS</name>
<dbReference type="Proteomes" id="UP000035680">
    <property type="component" value="Unassembled WGS sequence"/>
</dbReference>
<dbReference type="InterPro" id="IPR000884">
    <property type="entry name" value="TSP1_rpt"/>
</dbReference>
<dbReference type="Pfam" id="PF00090">
    <property type="entry name" value="TSP_1"/>
    <property type="match status" value="1"/>
</dbReference>
<dbReference type="InterPro" id="IPR036383">
    <property type="entry name" value="TSP1_rpt_sf"/>
</dbReference>
<dbReference type="WBParaSite" id="SVE_0656600.1">
    <property type="protein sequence ID" value="SVE_0656600.1"/>
    <property type="gene ID" value="SVE_0656600"/>
</dbReference>
<protein>
    <submittedName>
        <fullName evidence="2">Uncharacterized protein</fullName>
    </submittedName>
</protein>
<dbReference type="PROSITE" id="PS50092">
    <property type="entry name" value="TSP1"/>
    <property type="match status" value="1"/>
</dbReference>
<dbReference type="PANTHER" id="PTHR31507">
    <property type="entry name" value="PROTEIN CBG15923"/>
    <property type="match status" value="1"/>
</dbReference>
<evidence type="ECO:0000313" key="2">
    <source>
        <dbReference type="WBParaSite" id="SVE_0656600.1"/>
    </source>
</evidence>
<reference evidence="2" key="2">
    <citation type="submission" date="2015-08" db="UniProtKB">
        <authorList>
            <consortium name="WormBaseParasite"/>
        </authorList>
    </citation>
    <scope>IDENTIFICATION</scope>
</reference>
<organism evidence="1 2">
    <name type="scientific">Strongyloides venezuelensis</name>
    <name type="common">Threadworm</name>
    <dbReference type="NCBI Taxonomy" id="75913"/>
    <lineage>
        <taxon>Eukaryota</taxon>
        <taxon>Metazoa</taxon>
        <taxon>Ecdysozoa</taxon>
        <taxon>Nematoda</taxon>
        <taxon>Chromadorea</taxon>
        <taxon>Rhabditida</taxon>
        <taxon>Tylenchina</taxon>
        <taxon>Panagrolaimomorpha</taxon>
        <taxon>Strongyloidoidea</taxon>
        <taxon>Strongyloididae</taxon>
        <taxon>Strongyloides</taxon>
    </lineage>
</organism>
<dbReference type="PANTHER" id="PTHR31507:SF11">
    <property type="entry name" value="THROMBOSPONDIN TYPE 1 DOMAIN PROTEIN"/>
    <property type="match status" value="1"/>
</dbReference>
<accession>A0A0K0FCK1</accession>
<dbReference type="SUPFAM" id="SSF82895">
    <property type="entry name" value="TSP-1 type 1 repeat"/>
    <property type="match status" value="1"/>
</dbReference>
<sequence length="124" mass="13814">MEKRRTLSILLSFVFYSKVFSSILLTLSSSSSNQIYSTDCGNAQTEWLEWSSWGQCTDSCGSCGIHMRTRICLTTNSTCSCPGSGTQLDYCNLNVCLYPRQTCCYKKVARSFEGKFTCLSSQNG</sequence>